<evidence type="ECO:0000256" key="5">
    <source>
        <dbReference type="SAM" id="MobiDB-lite"/>
    </source>
</evidence>
<name>A0A7R9G728_TIMSH</name>
<comment type="subcellular location">
    <subcellularLocation>
        <location evidence="1">Membrane</location>
        <topology evidence="1">Multi-pass membrane protein</topology>
    </subcellularLocation>
</comment>
<comment type="similarity">
    <text evidence="2">Belongs to the ABC transporter superfamily. ABCC family. Conjugate transporter (TC 3.A.1.208) subfamily.</text>
</comment>
<organism evidence="6">
    <name type="scientific">Timema shepardi</name>
    <name type="common">Walking stick</name>
    <dbReference type="NCBI Taxonomy" id="629360"/>
    <lineage>
        <taxon>Eukaryota</taxon>
        <taxon>Metazoa</taxon>
        <taxon>Ecdysozoa</taxon>
        <taxon>Arthropoda</taxon>
        <taxon>Hexapoda</taxon>
        <taxon>Insecta</taxon>
        <taxon>Pterygota</taxon>
        <taxon>Neoptera</taxon>
        <taxon>Polyneoptera</taxon>
        <taxon>Phasmatodea</taxon>
        <taxon>Timematodea</taxon>
        <taxon>Timematoidea</taxon>
        <taxon>Timematidae</taxon>
        <taxon>Timema</taxon>
    </lineage>
</organism>
<dbReference type="InterPro" id="IPR027417">
    <property type="entry name" value="P-loop_NTPase"/>
</dbReference>
<sequence length="172" mass="19108">MPCDWLRARHVTMPAIYKEADVYLLDDPLSAVDTHVASQLFEGCIKSFLKKKTRILVTHQLQFVQEADDIVVLSNGEIQSHGSFDPLNTSGIDYRQIFKEEPREENNYQEEPECTKEMAAELRKLSRVSLSANPDIQGGSEGGEELSRGAGMYEGNGRGAEETIQGKSSSKA</sequence>
<dbReference type="GO" id="GO:0016020">
    <property type="term" value="C:membrane"/>
    <property type="evidence" value="ECO:0007669"/>
    <property type="project" value="UniProtKB-SubCell"/>
</dbReference>
<accession>A0A7R9G728</accession>
<dbReference type="GO" id="GO:0005524">
    <property type="term" value="F:ATP binding"/>
    <property type="evidence" value="ECO:0007669"/>
    <property type="project" value="UniProtKB-KW"/>
</dbReference>
<dbReference type="InterPro" id="IPR050173">
    <property type="entry name" value="ABC_transporter_C-like"/>
</dbReference>
<evidence type="ECO:0000256" key="3">
    <source>
        <dbReference type="ARBA" id="ARBA00022741"/>
    </source>
</evidence>
<evidence type="ECO:0000256" key="4">
    <source>
        <dbReference type="ARBA" id="ARBA00022840"/>
    </source>
</evidence>
<dbReference type="SUPFAM" id="SSF52540">
    <property type="entry name" value="P-loop containing nucleoside triphosphate hydrolases"/>
    <property type="match status" value="1"/>
</dbReference>
<feature type="region of interest" description="Disordered" evidence="5">
    <location>
        <begin position="130"/>
        <end position="172"/>
    </location>
</feature>
<proteinExistence type="inferred from homology"/>
<keyword evidence="3" id="KW-0547">Nucleotide-binding</keyword>
<dbReference type="AlphaFoldDB" id="A0A7R9G728"/>
<evidence type="ECO:0000256" key="1">
    <source>
        <dbReference type="ARBA" id="ARBA00004141"/>
    </source>
</evidence>
<keyword evidence="4" id="KW-0067">ATP-binding</keyword>
<protein>
    <submittedName>
        <fullName evidence="6">Uncharacterized protein</fullName>
    </submittedName>
</protein>
<evidence type="ECO:0000313" key="6">
    <source>
        <dbReference type="EMBL" id="CAD7267793.1"/>
    </source>
</evidence>
<reference evidence="6" key="1">
    <citation type="submission" date="2020-11" db="EMBL/GenBank/DDBJ databases">
        <authorList>
            <person name="Tran Van P."/>
        </authorList>
    </citation>
    <scope>NUCLEOTIDE SEQUENCE</scope>
</reference>
<dbReference type="GO" id="GO:0042626">
    <property type="term" value="F:ATPase-coupled transmembrane transporter activity"/>
    <property type="evidence" value="ECO:0007669"/>
    <property type="project" value="TreeGrafter"/>
</dbReference>
<dbReference type="EMBL" id="OC010413">
    <property type="protein sequence ID" value="CAD7267793.1"/>
    <property type="molecule type" value="Genomic_DNA"/>
</dbReference>
<evidence type="ECO:0000256" key="2">
    <source>
        <dbReference type="ARBA" id="ARBA00009726"/>
    </source>
</evidence>
<gene>
    <name evidence="6" type="ORF">TSIB3V08_LOCUS11798</name>
</gene>
<dbReference type="Gene3D" id="3.40.50.300">
    <property type="entry name" value="P-loop containing nucleotide triphosphate hydrolases"/>
    <property type="match status" value="1"/>
</dbReference>
<dbReference type="PANTHER" id="PTHR24223:SF456">
    <property type="entry name" value="MULTIDRUG RESISTANCE-ASSOCIATED PROTEIN LETHAL(2)03659"/>
    <property type="match status" value="1"/>
</dbReference>
<dbReference type="PANTHER" id="PTHR24223">
    <property type="entry name" value="ATP-BINDING CASSETTE SUB-FAMILY C"/>
    <property type="match status" value="1"/>
</dbReference>